<dbReference type="RefSeq" id="XP_018292186.1">
    <property type="nucleotide sequence ID" value="XM_018439273.1"/>
</dbReference>
<dbReference type="InterPro" id="IPR001810">
    <property type="entry name" value="F-box_dom"/>
</dbReference>
<evidence type="ECO:0000259" key="2">
    <source>
        <dbReference type="PROSITE" id="PS50181"/>
    </source>
</evidence>
<dbReference type="InParanoid" id="A0A162PUK6"/>
<feature type="compositionally biased region" description="Acidic residues" evidence="1">
    <location>
        <begin position="467"/>
        <end position="477"/>
    </location>
</feature>
<dbReference type="Proteomes" id="UP000077315">
    <property type="component" value="Unassembled WGS sequence"/>
</dbReference>
<keyword evidence="4" id="KW-1185">Reference proteome</keyword>
<dbReference type="SUPFAM" id="SSF81383">
    <property type="entry name" value="F-box domain"/>
    <property type="match status" value="1"/>
</dbReference>
<dbReference type="GeneID" id="29000179"/>
<proteinExistence type="predicted"/>
<dbReference type="EMBL" id="KV440979">
    <property type="protein sequence ID" value="OAD74146.1"/>
    <property type="molecule type" value="Genomic_DNA"/>
</dbReference>
<reference evidence="4" key="1">
    <citation type="submission" date="2015-06" db="EMBL/GenBank/DDBJ databases">
        <title>Expansion of signal transduction pathways in fungi by whole-genome duplication.</title>
        <authorList>
            <consortium name="DOE Joint Genome Institute"/>
            <person name="Corrochano L.M."/>
            <person name="Kuo A."/>
            <person name="Marcet-Houben M."/>
            <person name="Polaino S."/>
            <person name="Salamov A."/>
            <person name="Villalobos J.M."/>
            <person name="Alvarez M.I."/>
            <person name="Avalos J."/>
            <person name="Benito E.P."/>
            <person name="Benoit I."/>
            <person name="Burger G."/>
            <person name="Camino L.P."/>
            <person name="Canovas D."/>
            <person name="Cerda-Olmedo E."/>
            <person name="Cheng J.-F."/>
            <person name="Dominguez A."/>
            <person name="Elias M."/>
            <person name="Eslava A.P."/>
            <person name="Glaser F."/>
            <person name="Grimwood J."/>
            <person name="Gutierrez G."/>
            <person name="Heitman J."/>
            <person name="Henrissat B."/>
            <person name="Iturriaga E.A."/>
            <person name="Lang B.F."/>
            <person name="Lavin J.L."/>
            <person name="Lee S."/>
            <person name="Li W."/>
            <person name="Lindquist E."/>
            <person name="Lopez-Garcia S."/>
            <person name="Luque E.M."/>
            <person name="Marcos A.T."/>
            <person name="Martin J."/>
            <person name="McCluskey K."/>
            <person name="Medina H.R."/>
            <person name="Miralles-Duran A."/>
            <person name="Miyazaki A."/>
            <person name="Munoz-Torres E."/>
            <person name="Oguiza J.A."/>
            <person name="Ohm R."/>
            <person name="Olmedo M."/>
            <person name="Orejas M."/>
            <person name="Ortiz-Castellanos L."/>
            <person name="Pisabarro A.G."/>
            <person name="Rodriguez-Romero J."/>
            <person name="Ruiz-Herrera J."/>
            <person name="Ruiz-Vazquez R."/>
            <person name="Sanz C."/>
            <person name="Schackwitz W."/>
            <person name="Schmutz J."/>
            <person name="Shahriari M."/>
            <person name="Shelest E."/>
            <person name="Silva-Franco F."/>
            <person name="Soanes D."/>
            <person name="Syed K."/>
            <person name="Tagua V.G."/>
            <person name="Talbot N.J."/>
            <person name="Thon M."/>
            <person name="De vries R.P."/>
            <person name="Wiebenga A."/>
            <person name="Yadav J.S."/>
            <person name="Braun E.L."/>
            <person name="Baker S."/>
            <person name="Garre V."/>
            <person name="Horwitz B."/>
            <person name="Torres-Martinez S."/>
            <person name="Idnurm A."/>
            <person name="Herrera-Estrella A."/>
            <person name="Gabaldon T."/>
            <person name="Grigoriev I.V."/>
        </authorList>
    </citation>
    <scope>NUCLEOTIDE SEQUENCE [LARGE SCALE GENOMIC DNA]</scope>
    <source>
        <strain evidence="4">NRRL 1555(-)</strain>
    </source>
</reference>
<organism evidence="3 4">
    <name type="scientific">Phycomyces blakesleeanus (strain ATCC 8743b / DSM 1359 / FGSC 10004 / NBRC 33097 / NRRL 1555)</name>
    <dbReference type="NCBI Taxonomy" id="763407"/>
    <lineage>
        <taxon>Eukaryota</taxon>
        <taxon>Fungi</taxon>
        <taxon>Fungi incertae sedis</taxon>
        <taxon>Mucoromycota</taxon>
        <taxon>Mucoromycotina</taxon>
        <taxon>Mucoromycetes</taxon>
        <taxon>Mucorales</taxon>
        <taxon>Phycomycetaceae</taxon>
        <taxon>Phycomyces</taxon>
    </lineage>
</organism>
<feature type="region of interest" description="Disordered" evidence="1">
    <location>
        <begin position="450"/>
        <end position="482"/>
    </location>
</feature>
<feature type="domain" description="F-box" evidence="2">
    <location>
        <begin position="158"/>
        <end position="189"/>
    </location>
</feature>
<evidence type="ECO:0000256" key="1">
    <source>
        <dbReference type="SAM" id="MobiDB-lite"/>
    </source>
</evidence>
<sequence length="632" mass="72675">MFQFQSSVFLCCCGNIKSHFQPNPPFTTLFLIGQERNTSRSRSSSKSRKFQGQRFLAIFLAILKLNSIKRRKGNLPNSSVKFIIELKYVRGLYGLLVDADNHTQRLVESLIDFEIFLSQEDIYCYRYMAFVQESLVLEEFKMRKRASLIGFIFKYLNFHMLLGLPTELIHHVLGMLPRHSIAKLSLVSKASYYTCLPVLYSHLQLGLRIPIQQLDVGLTRNLYLKDIVERYTRTLTIICRQGTGYSLTKDLKTLLSKLTSIHTLIFVDFDALPVENVRQLAAVLPLVESIQFRYCHLIVSSSHRMSTHLRPAMLLTARSLQPQLQSSSEHIFQKTTCLTLFWTDFSEPAILELFCALPRLLCANLGANHNRTFTANDYAVSVLGRNCPDITSLSVSLQQVREESLCNLIACFGRQLRDLSIRCDTPRTLDVIAAHASQIKHLSVRAVPSVPTQDTHFQQRRTPMDQLENESPEETPETIEKRSQNNMVEILHRCQGLVQLEMIAWRTQEIPSIVWEAIKAVAQRRQGRDLKVQLEIDEPKAKRKTDLIKKRGSPRMRSLYNVADIPPASDDGVSWLYPLNSRRYRHQDQGVPIKNLKRKQSLSRNITLRIEELQEIRKQLIPLRANVDTSLL</sequence>
<protein>
    <recommendedName>
        <fullName evidence="2">F-box domain-containing protein</fullName>
    </recommendedName>
</protein>
<dbReference type="AlphaFoldDB" id="A0A162PUK6"/>
<dbReference type="Pfam" id="PF00646">
    <property type="entry name" value="F-box"/>
    <property type="match status" value="1"/>
</dbReference>
<accession>A0A162PUK6</accession>
<dbReference type="InterPro" id="IPR032675">
    <property type="entry name" value="LRR_dom_sf"/>
</dbReference>
<dbReference type="PROSITE" id="PS50181">
    <property type="entry name" value="FBOX"/>
    <property type="match status" value="1"/>
</dbReference>
<dbReference type="InterPro" id="IPR036047">
    <property type="entry name" value="F-box-like_dom_sf"/>
</dbReference>
<evidence type="ECO:0000313" key="3">
    <source>
        <dbReference type="EMBL" id="OAD74146.1"/>
    </source>
</evidence>
<dbReference type="Gene3D" id="3.80.10.10">
    <property type="entry name" value="Ribonuclease Inhibitor"/>
    <property type="match status" value="1"/>
</dbReference>
<dbReference type="OrthoDB" id="2264027at2759"/>
<name>A0A162PUK6_PHYB8</name>
<gene>
    <name evidence="3" type="ORF">PHYBLDRAFT_186708</name>
</gene>
<evidence type="ECO:0000313" key="4">
    <source>
        <dbReference type="Proteomes" id="UP000077315"/>
    </source>
</evidence>
<dbReference type="VEuPathDB" id="FungiDB:PHYBLDRAFT_186708"/>